<reference evidence="9 10" key="1">
    <citation type="submission" date="2018-04" db="EMBL/GenBank/DDBJ databases">
        <title>Genomic Encyclopedia of Archaeal and Bacterial Type Strains, Phase II (KMG-II): from individual species to whole genera.</title>
        <authorList>
            <person name="Goeker M."/>
        </authorList>
    </citation>
    <scope>NUCLEOTIDE SEQUENCE [LARGE SCALE GENOMIC DNA]</scope>
    <source>
        <strain evidence="9 10">DSM 29955</strain>
    </source>
</reference>
<evidence type="ECO:0000313" key="10">
    <source>
        <dbReference type="Proteomes" id="UP000244523"/>
    </source>
</evidence>
<name>A0A2T6K782_9RHOB</name>
<dbReference type="Gene3D" id="3.40.50.300">
    <property type="entry name" value="P-loop containing nucleotide triphosphate hydrolases"/>
    <property type="match status" value="2"/>
</dbReference>
<comment type="caution">
    <text evidence="9">The sequence shown here is derived from an EMBL/GenBank/DDBJ whole genome shotgun (WGS) entry which is preliminary data.</text>
</comment>
<feature type="domain" description="DNA2/NAM7 helicase helicase" evidence="6">
    <location>
        <begin position="668"/>
        <end position="705"/>
    </location>
</feature>
<evidence type="ECO:0000259" key="7">
    <source>
        <dbReference type="Pfam" id="PF13087"/>
    </source>
</evidence>
<evidence type="ECO:0000313" key="9">
    <source>
        <dbReference type="EMBL" id="PUB10544.1"/>
    </source>
</evidence>
<feature type="domain" description="DNA2/NAM7 helicase-like C-terminal" evidence="7">
    <location>
        <begin position="737"/>
        <end position="926"/>
    </location>
</feature>
<dbReference type="GO" id="GO:0016787">
    <property type="term" value="F:hydrolase activity"/>
    <property type="evidence" value="ECO:0007669"/>
    <property type="project" value="UniProtKB-KW"/>
</dbReference>
<dbReference type="Pfam" id="PF13086">
    <property type="entry name" value="AAA_11"/>
    <property type="match status" value="2"/>
</dbReference>
<dbReference type="InterPro" id="IPR011335">
    <property type="entry name" value="Restrct_endonuc-II-like"/>
</dbReference>
<sequence length="1058" mass="116457">MSLVLKTVRAFPRGRTTEELLVLVGAAFSNDKRLAALSELETLFRDGLIVKGKDGRWRAKADGFKPRHESVSASRGGGPEGFVDVIHAANAFFSSEPTAAELPDQEDESSDAPDPQALLRYWRSALRADPRGATTQVLDKHGIEWALISGRGPIGPEEGQTLTVSIELDAIDPAFREALVRREGHENALAVGWPMAVGRRGGVPVFRPVGMLAAAWDRKDDRLILTIDADDVLVNPDWVKSAARASGWKRDDLADLFFVDDGLGLRAQDFVEKVRIAVASQIRGRVVGENLATQLDASAQGIFDSAAIFLPTDSSFTAGAARDLDAIATWPKDRLERTALGAVFGFDLQDGTDKAAAIDAVPLNKEQLRAVRSACQAPLTVVTGPPGTGKSQAIVSMAASVLADGGSVLVASKNHQALDAVEDRLGSLAPDVPFAIRTLNPNDEADTGFKDALKQLIDSENVTRNASVDEFALGELKSDAIARSEVVSVIDKITETECEISDILDRIQVREDRGRPDNQDSEDVDPRQSLLLRFVSWFGSLFAKRPPKVAPVTDHSSSRRGMNVKELHCALAEKRYERDALGTPDDPIALGEKIREATENLLPRILSARTHLPEDERREIAELYDDWTFDGGRGHPPTDLSRVLISHRPLWLASILGTPRRIPLDDGLFDLVIFDEASQCDIATAVPLLARAKRAVVVGDDRQLSFIPQLGQAQDRNLMQAQGLPVARMGRFAQSRRSLFDFASRVSVADNRITLRHQYRSAGPIVDYISENFYGNQLQTSYDPRRLNVPDGVRPGLAWEHVPAPAVPQMGNVNPSEVSAIVRHLKKLIVEDKYTGSIGVITPFRAQVAAIENAVDAVLDEPKRIACELKVGTVDGFQGQERDLIMFSPCVGPRSPQSGLTFFQRDTRRLNVAISRARAVAMIFGDLDFARSGQSKALAKLASRATEARTKRGEGVFDSDWERKVYHALKARGLDPQPQHEIAGRRLDFALFGANDVKLDLEVDGRRWHESPDGRRKTSDLWRDHQLKSMGWRVRRFWVDELSRDMEGCLDRVEQDLS</sequence>
<dbReference type="InterPro" id="IPR050534">
    <property type="entry name" value="Coronavir_polyprotein_1ab"/>
</dbReference>
<keyword evidence="3" id="KW-0378">Hydrolase</keyword>
<dbReference type="Proteomes" id="UP000244523">
    <property type="component" value="Unassembled WGS sequence"/>
</dbReference>
<proteinExistence type="inferred from homology"/>
<dbReference type="PANTHER" id="PTHR43788">
    <property type="entry name" value="DNA2/NAM7 HELICASE FAMILY MEMBER"/>
    <property type="match status" value="1"/>
</dbReference>
<dbReference type="OrthoDB" id="9757917at2"/>
<dbReference type="SUPFAM" id="SSF52980">
    <property type="entry name" value="Restriction endonuclease-like"/>
    <property type="match status" value="1"/>
</dbReference>
<dbReference type="InterPro" id="IPR041679">
    <property type="entry name" value="DNA2/NAM7-like_C"/>
</dbReference>
<comment type="similarity">
    <text evidence="1">Belongs to the DNA2/NAM7 helicase family.</text>
</comment>
<gene>
    <name evidence="9" type="ORF">C8N45_11823</name>
</gene>
<keyword evidence="5" id="KW-0067">ATP-binding</keyword>
<evidence type="ECO:0000256" key="5">
    <source>
        <dbReference type="ARBA" id="ARBA00022840"/>
    </source>
</evidence>
<dbReference type="InterPro" id="IPR041677">
    <property type="entry name" value="DNA2/NAM7_AAA_11"/>
</dbReference>
<evidence type="ECO:0000256" key="4">
    <source>
        <dbReference type="ARBA" id="ARBA00022806"/>
    </source>
</evidence>
<organism evidence="9 10">
    <name type="scientific">Yoonia sediminilitoris</name>
    <dbReference type="NCBI Taxonomy" id="1286148"/>
    <lineage>
        <taxon>Bacteria</taxon>
        <taxon>Pseudomonadati</taxon>
        <taxon>Pseudomonadota</taxon>
        <taxon>Alphaproteobacteria</taxon>
        <taxon>Rhodobacterales</taxon>
        <taxon>Paracoccaceae</taxon>
        <taxon>Yoonia</taxon>
    </lineage>
</organism>
<dbReference type="SUPFAM" id="SSF52540">
    <property type="entry name" value="P-loop containing nucleoside triphosphate hydrolases"/>
    <property type="match status" value="1"/>
</dbReference>
<keyword evidence="4" id="KW-0347">Helicase</keyword>
<dbReference type="EMBL" id="QBUD01000018">
    <property type="protein sequence ID" value="PUB10544.1"/>
    <property type="molecule type" value="Genomic_DNA"/>
</dbReference>
<dbReference type="Gene3D" id="3.40.960.10">
    <property type="entry name" value="VSR Endonuclease"/>
    <property type="match status" value="1"/>
</dbReference>
<evidence type="ECO:0000256" key="2">
    <source>
        <dbReference type="ARBA" id="ARBA00022741"/>
    </source>
</evidence>
<evidence type="ECO:0000256" key="3">
    <source>
        <dbReference type="ARBA" id="ARBA00022801"/>
    </source>
</evidence>
<dbReference type="GO" id="GO:0005524">
    <property type="term" value="F:ATP binding"/>
    <property type="evidence" value="ECO:0007669"/>
    <property type="project" value="UniProtKB-KW"/>
</dbReference>
<feature type="domain" description="DNA2/NAM7 helicase helicase" evidence="6">
    <location>
        <begin position="363"/>
        <end position="483"/>
    </location>
</feature>
<evidence type="ECO:0000256" key="1">
    <source>
        <dbReference type="ARBA" id="ARBA00007913"/>
    </source>
</evidence>
<dbReference type="InterPro" id="IPR049468">
    <property type="entry name" value="Restrct_endonuc-II-like_dom"/>
</dbReference>
<feature type="domain" description="Restriction endonuclease type II-like" evidence="8">
    <location>
        <begin position="962"/>
        <end position="1057"/>
    </location>
</feature>
<evidence type="ECO:0000259" key="6">
    <source>
        <dbReference type="Pfam" id="PF13086"/>
    </source>
</evidence>
<keyword evidence="2" id="KW-0547">Nucleotide-binding</keyword>
<dbReference type="InterPro" id="IPR047187">
    <property type="entry name" value="SF1_C_Upf1"/>
</dbReference>
<dbReference type="InterPro" id="IPR027417">
    <property type="entry name" value="P-loop_NTPase"/>
</dbReference>
<accession>A0A2T6K782</accession>
<dbReference type="GO" id="GO:0043139">
    <property type="term" value="F:5'-3' DNA helicase activity"/>
    <property type="evidence" value="ECO:0007669"/>
    <property type="project" value="TreeGrafter"/>
</dbReference>
<dbReference type="Pfam" id="PF13087">
    <property type="entry name" value="AAA_12"/>
    <property type="match status" value="1"/>
</dbReference>
<protein>
    <submittedName>
        <fullName evidence="9">AAA domain-containing protein</fullName>
    </submittedName>
</protein>
<dbReference type="AlphaFoldDB" id="A0A2T6K782"/>
<dbReference type="PANTHER" id="PTHR43788:SF8">
    <property type="entry name" value="DNA-BINDING PROTEIN SMUBP-2"/>
    <property type="match status" value="1"/>
</dbReference>
<dbReference type="RefSeq" id="WP_108388655.1">
    <property type="nucleotide sequence ID" value="NZ_QBUD01000018.1"/>
</dbReference>
<dbReference type="Pfam" id="PF18741">
    <property type="entry name" value="MTES_1575"/>
    <property type="match status" value="1"/>
</dbReference>
<evidence type="ECO:0000259" key="8">
    <source>
        <dbReference type="Pfam" id="PF18741"/>
    </source>
</evidence>
<dbReference type="CDD" id="cd18808">
    <property type="entry name" value="SF1_C_Upf1"/>
    <property type="match status" value="1"/>
</dbReference>
<keyword evidence="10" id="KW-1185">Reference proteome</keyword>